<dbReference type="OMA" id="MLGATNW"/>
<keyword evidence="5" id="KW-0963">Cytoplasm</keyword>
<evidence type="ECO:0000256" key="5">
    <source>
        <dbReference type="ARBA" id="ARBA00022490"/>
    </source>
</evidence>
<proteinExistence type="predicted"/>
<evidence type="ECO:0000313" key="7">
    <source>
        <dbReference type="EMBL" id="EDV99484.1"/>
    </source>
</evidence>
<dbReference type="PANTHER" id="PTHR33588">
    <property type="entry name" value="CILIA- AND FLAGELLA-ASSOCIATED PROTEIN 299"/>
    <property type="match status" value="1"/>
</dbReference>
<dbReference type="PhylomeDB" id="B4JP59"/>
<dbReference type="EMBL" id="CH916372">
    <property type="protein sequence ID" value="EDV99484.1"/>
    <property type="molecule type" value="Genomic_DNA"/>
</dbReference>
<dbReference type="InParanoid" id="B4JP59"/>
<reference evidence="7 8" key="1">
    <citation type="journal article" date="2007" name="Nature">
        <title>Evolution of genes and genomes on the Drosophila phylogeny.</title>
        <authorList>
            <consortium name="Drosophila 12 Genomes Consortium"/>
            <person name="Clark A.G."/>
            <person name="Eisen M.B."/>
            <person name="Smith D.R."/>
            <person name="Bergman C.M."/>
            <person name="Oliver B."/>
            <person name="Markow T.A."/>
            <person name="Kaufman T.C."/>
            <person name="Kellis M."/>
            <person name="Gelbart W."/>
            <person name="Iyer V.N."/>
            <person name="Pollard D.A."/>
            <person name="Sackton T.B."/>
            <person name="Larracuente A.M."/>
            <person name="Singh N.D."/>
            <person name="Abad J.P."/>
            <person name="Abt D.N."/>
            <person name="Adryan B."/>
            <person name="Aguade M."/>
            <person name="Akashi H."/>
            <person name="Anderson W.W."/>
            <person name="Aquadro C.F."/>
            <person name="Ardell D.H."/>
            <person name="Arguello R."/>
            <person name="Artieri C.G."/>
            <person name="Barbash D.A."/>
            <person name="Barker D."/>
            <person name="Barsanti P."/>
            <person name="Batterham P."/>
            <person name="Batzoglou S."/>
            <person name="Begun D."/>
            <person name="Bhutkar A."/>
            <person name="Blanco E."/>
            <person name="Bosak S.A."/>
            <person name="Bradley R.K."/>
            <person name="Brand A.D."/>
            <person name="Brent M.R."/>
            <person name="Brooks A.N."/>
            <person name="Brown R.H."/>
            <person name="Butlin R.K."/>
            <person name="Caggese C."/>
            <person name="Calvi B.R."/>
            <person name="Bernardo de Carvalho A."/>
            <person name="Caspi A."/>
            <person name="Castrezana S."/>
            <person name="Celniker S.E."/>
            <person name="Chang J.L."/>
            <person name="Chapple C."/>
            <person name="Chatterji S."/>
            <person name="Chinwalla A."/>
            <person name="Civetta A."/>
            <person name="Clifton S.W."/>
            <person name="Comeron J.M."/>
            <person name="Costello J.C."/>
            <person name="Coyne J.A."/>
            <person name="Daub J."/>
            <person name="David R.G."/>
            <person name="Delcher A.L."/>
            <person name="Delehaunty K."/>
            <person name="Do C.B."/>
            <person name="Ebling H."/>
            <person name="Edwards K."/>
            <person name="Eickbush T."/>
            <person name="Evans J.D."/>
            <person name="Filipski A."/>
            <person name="Findeiss S."/>
            <person name="Freyhult E."/>
            <person name="Fulton L."/>
            <person name="Fulton R."/>
            <person name="Garcia A.C."/>
            <person name="Gardiner A."/>
            <person name="Garfield D.A."/>
            <person name="Garvin B.E."/>
            <person name="Gibson G."/>
            <person name="Gilbert D."/>
            <person name="Gnerre S."/>
            <person name="Godfrey J."/>
            <person name="Good R."/>
            <person name="Gotea V."/>
            <person name="Gravely B."/>
            <person name="Greenberg A.J."/>
            <person name="Griffiths-Jones S."/>
            <person name="Gross S."/>
            <person name="Guigo R."/>
            <person name="Gustafson E.A."/>
            <person name="Haerty W."/>
            <person name="Hahn M.W."/>
            <person name="Halligan D.L."/>
            <person name="Halpern A.L."/>
            <person name="Halter G.M."/>
            <person name="Han M.V."/>
            <person name="Heger A."/>
            <person name="Hillier L."/>
            <person name="Hinrichs A.S."/>
            <person name="Holmes I."/>
            <person name="Hoskins R.A."/>
            <person name="Hubisz M.J."/>
            <person name="Hultmark D."/>
            <person name="Huntley M.A."/>
            <person name="Jaffe D.B."/>
            <person name="Jagadeeshan S."/>
            <person name="Jeck W.R."/>
            <person name="Johnson J."/>
            <person name="Jones C.D."/>
            <person name="Jordan W.C."/>
            <person name="Karpen G.H."/>
            <person name="Kataoka E."/>
            <person name="Keightley P.D."/>
            <person name="Kheradpour P."/>
            <person name="Kirkness E.F."/>
            <person name="Koerich L.B."/>
            <person name="Kristiansen K."/>
            <person name="Kudrna D."/>
            <person name="Kulathinal R.J."/>
            <person name="Kumar S."/>
            <person name="Kwok R."/>
            <person name="Lander E."/>
            <person name="Langley C.H."/>
            <person name="Lapoint R."/>
            <person name="Lazzaro B.P."/>
            <person name="Lee S.J."/>
            <person name="Levesque L."/>
            <person name="Li R."/>
            <person name="Lin C.F."/>
            <person name="Lin M.F."/>
            <person name="Lindblad-Toh K."/>
            <person name="Llopart A."/>
            <person name="Long M."/>
            <person name="Low L."/>
            <person name="Lozovsky E."/>
            <person name="Lu J."/>
            <person name="Luo M."/>
            <person name="Machado C.A."/>
            <person name="Makalowski W."/>
            <person name="Marzo M."/>
            <person name="Matsuda M."/>
            <person name="Matzkin L."/>
            <person name="McAllister B."/>
            <person name="McBride C.S."/>
            <person name="McKernan B."/>
            <person name="McKernan K."/>
            <person name="Mendez-Lago M."/>
            <person name="Minx P."/>
            <person name="Mollenhauer M.U."/>
            <person name="Montooth K."/>
            <person name="Mount S.M."/>
            <person name="Mu X."/>
            <person name="Myers E."/>
            <person name="Negre B."/>
            <person name="Newfeld S."/>
            <person name="Nielsen R."/>
            <person name="Noor M.A."/>
            <person name="O'Grady P."/>
            <person name="Pachter L."/>
            <person name="Papaceit M."/>
            <person name="Parisi M.J."/>
            <person name="Parisi M."/>
            <person name="Parts L."/>
            <person name="Pedersen J.S."/>
            <person name="Pesole G."/>
            <person name="Phillippy A.M."/>
            <person name="Ponting C.P."/>
            <person name="Pop M."/>
            <person name="Porcelli D."/>
            <person name="Powell J.R."/>
            <person name="Prohaska S."/>
            <person name="Pruitt K."/>
            <person name="Puig M."/>
            <person name="Quesneville H."/>
            <person name="Ram K.R."/>
            <person name="Rand D."/>
            <person name="Rasmussen M.D."/>
            <person name="Reed L.K."/>
            <person name="Reenan R."/>
            <person name="Reily A."/>
            <person name="Remington K.A."/>
            <person name="Rieger T.T."/>
            <person name="Ritchie M.G."/>
            <person name="Robin C."/>
            <person name="Rogers Y.H."/>
            <person name="Rohde C."/>
            <person name="Rozas J."/>
            <person name="Rubenfield M.J."/>
            <person name="Ruiz A."/>
            <person name="Russo S."/>
            <person name="Salzberg S.L."/>
            <person name="Sanchez-Gracia A."/>
            <person name="Saranga D.J."/>
            <person name="Sato H."/>
            <person name="Schaeffer S.W."/>
            <person name="Schatz M.C."/>
            <person name="Schlenke T."/>
            <person name="Schwartz R."/>
            <person name="Segarra C."/>
            <person name="Singh R.S."/>
            <person name="Sirot L."/>
            <person name="Sirota M."/>
            <person name="Sisneros N.B."/>
            <person name="Smith C.D."/>
            <person name="Smith T.F."/>
            <person name="Spieth J."/>
            <person name="Stage D.E."/>
            <person name="Stark A."/>
            <person name="Stephan W."/>
            <person name="Strausberg R.L."/>
            <person name="Strempel S."/>
            <person name="Sturgill D."/>
            <person name="Sutton G."/>
            <person name="Sutton G.G."/>
            <person name="Tao W."/>
            <person name="Teichmann S."/>
            <person name="Tobari Y.N."/>
            <person name="Tomimura Y."/>
            <person name="Tsolas J.M."/>
            <person name="Valente V.L."/>
            <person name="Venter E."/>
            <person name="Venter J.C."/>
            <person name="Vicario S."/>
            <person name="Vieira F.G."/>
            <person name="Vilella A.J."/>
            <person name="Villasante A."/>
            <person name="Walenz B."/>
            <person name="Wang J."/>
            <person name="Wasserman M."/>
            <person name="Watts T."/>
            <person name="Wilson D."/>
            <person name="Wilson R.K."/>
            <person name="Wing R.A."/>
            <person name="Wolfner M.F."/>
            <person name="Wong A."/>
            <person name="Wong G.K."/>
            <person name="Wu C.I."/>
            <person name="Wu G."/>
            <person name="Yamamoto D."/>
            <person name="Yang H.P."/>
            <person name="Yang S.P."/>
            <person name="Yorke J.A."/>
            <person name="Yoshida K."/>
            <person name="Zdobnov E."/>
            <person name="Zhang P."/>
            <person name="Zhang Y."/>
            <person name="Zimin A.V."/>
            <person name="Baldwin J."/>
            <person name="Abdouelleil A."/>
            <person name="Abdulkadir J."/>
            <person name="Abebe A."/>
            <person name="Abera B."/>
            <person name="Abreu J."/>
            <person name="Acer S.C."/>
            <person name="Aftuck L."/>
            <person name="Alexander A."/>
            <person name="An P."/>
            <person name="Anderson E."/>
            <person name="Anderson S."/>
            <person name="Arachi H."/>
            <person name="Azer M."/>
            <person name="Bachantsang P."/>
            <person name="Barry A."/>
            <person name="Bayul T."/>
            <person name="Berlin A."/>
            <person name="Bessette D."/>
            <person name="Bloom T."/>
            <person name="Blye J."/>
            <person name="Boguslavskiy L."/>
            <person name="Bonnet C."/>
            <person name="Boukhgalter B."/>
            <person name="Bourzgui I."/>
            <person name="Brown A."/>
            <person name="Cahill P."/>
            <person name="Channer S."/>
            <person name="Cheshatsang Y."/>
            <person name="Chuda L."/>
            <person name="Citroen M."/>
            <person name="Collymore A."/>
            <person name="Cooke P."/>
            <person name="Costello M."/>
            <person name="D'Aco K."/>
            <person name="Daza R."/>
            <person name="De Haan G."/>
            <person name="DeGray S."/>
            <person name="DeMaso C."/>
            <person name="Dhargay N."/>
            <person name="Dooley K."/>
            <person name="Dooley E."/>
            <person name="Doricent M."/>
            <person name="Dorje P."/>
            <person name="Dorjee K."/>
            <person name="Dupes A."/>
            <person name="Elong R."/>
            <person name="Falk J."/>
            <person name="Farina A."/>
            <person name="Faro S."/>
            <person name="Ferguson D."/>
            <person name="Fisher S."/>
            <person name="Foley C.D."/>
            <person name="Franke A."/>
            <person name="Friedrich D."/>
            <person name="Gadbois L."/>
            <person name="Gearin G."/>
            <person name="Gearin C.R."/>
            <person name="Giannoukos G."/>
            <person name="Goode T."/>
            <person name="Graham J."/>
            <person name="Grandbois E."/>
            <person name="Grewal S."/>
            <person name="Gyaltsen K."/>
            <person name="Hafez N."/>
            <person name="Hagos B."/>
            <person name="Hall J."/>
            <person name="Henson C."/>
            <person name="Hollinger A."/>
            <person name="Honan T."/>
            <person name="Huard M.D."/>
            <person name="Hughes L."/>
            <person name="Hurhula B."/>
            <person name="Husby M.E."/>
            <person name="Kamat A."/>
            <person name="Kanga B."/>
            <person name="Kashin S."/>
            <person name="Khazanovich D."/>
            <person name="Kisner P."/>
            <person name="Lance K."/>
            <person name="Lara M."/>
            <person name="Lee W."/>
            <person name="Lennon N."/>
            <person name="Letendre F."/>
            <person name="LeVine R."/>
            <person name="Lipovsky A."/>
            <person name="Liu X."/>
            <person name="Liu J."/>
            <person name="Liu S."/>
            <person name="Lokyitsang T."/>
            <person name="Lokyitsang Y."/>
            <person name="Lubonja R."/>
            <person name="Lui A."/>
            <person name="MacDonald P."/>
            <person name="Magnisalis V."/>
            <person name="Maru K."/>
            <person name="Matthews C."/>
            <person name="McCusker W."/>
            <person name="McDonough S."/>
            <person name="Mehta T."/>
            <person name="Meldrim J."/>
            <person name="Meneus L."/>
            <person name="Mihai O."/>
            <person name="Mihalev A."/>
            <person name="Mihova T."/>
            <person name="Mittelman R."/>
            <person name="Mlenga V."/>
            <person name="Montmayeur A."/>
            <person name="Mulrain L."/>
            <person name="Navidi A."/>
            <person name="Naylor J."/>
            <person name="Negash T."/>
            <person name="Nguyen T."/>
            <person name="Nguyen N."/>
            <person name="Nicol R."/>
            <person name="Norbu C."/>
            <person name="Norbu N."/>
            <person name="Novod N."/>
            <person name="O'Neill B."/>
            <person name="Osman S."/>
            <person name="Markiewicz E."/>
            <person name="Oyono O.L."/>
            <person name="Patti C."/>
            <person name="Phunkhang P."/>
            <person name="Pierre F."/>
            <person name="Priest M."/>
            <person name="Raghuraman S."/>
            <person name="Rege F."/>
            <person name="Reyes R."/>
            <person name="Rise C."/>
            <person name="Rogov P."/>
            <person name="Ross K."/>
            <person name="Ryan E."/>
            <person name="Settipalli S."/>
            <person name="Shea T."/>
            <person name="Sherpa N."/>
            <person name="Shi L."/>
            <person name="Shih D."/>
            <person name="Sparrow T."/>
            <person name="Spaulding J."/>
            <person name="Stalker J."/>
            <person name="Stange-Thomann N."/>
            <person name="Stavropoulos S."/>
            <person name="Stone C."/>
            <person name="Strader C."/>
            <person name="Tesfaye S."/>
            <person name="Thomson T."/>
            <person name="Thoulutsang Y."/>
            <person name="Thoulutsang D."/>
            <person name="Topham K."/>
            <person name="Topping I."/>
            <person name="Tsamla T."/>
            <person name="Vassiliev H."/>
            <person name="Vo A."/>
            <person name="Wangchuk T."/>
            <person name="Wangdi T."/>
            <person name="Weiand M."/>
            <person name="Wilkinson J."/>
            <person name="Wilson A."/>
            <person name="Yadav S."/>
            <person name="Young G."/>
            <person name="Yu Q."/>
            <person name="Zembek L."/>
            <person name="Zhong D."/>
            <person name="Zimmer A."/>
            <person name="Zwirko Z."/>
            <person name="Jaffe D.B."/>
            <person name="Alvarez P."/>
            <person name="Brockman W."/>
            <person name="Butler J."/>
            <person name="Chin C."/>
            <person name="Gnerre S."/>
            <person name="Grabherr M."/>
            <person name="Kleber M."/>
            <person name="Mauceli E."/>
            <person name="MacCallum I."/>
        </authorList>
    </citation>
    <scope>NUCLEOTIDE SEQUENCE [LARGE SCALE GENOMIC DNA]</scope>
    <source>
        <strain evidence="8">Tucson 15287-2541.00</strain>
    </source>
</reference>
<evidence type="ECO:0000256" key="2">
    <source>
        <dbReference type="ARBA" id="ARBA00004123"/>
    </source>
</evidence>
<accession>B4JP59</accession>
<dbReference type="Proteomes" id="UP000001070">
    <property type="component" value="Unassembled WGS sequence"/>
</dbReference>
<protein>
    <recommendedName>
        <fullName evidence="4">Cilia- and flagella-associated protein 299</fullName>
    </recommendedName>
</protein>
<keyword evidence="8" id="KW-1185">Reference proteome</keyword>
<evidence type="ECO:0000313" key="8">
    <source>
        <dbReference type="Proteomes" id="UP000001070"/>
    </source>
</evidence>
<keyword evidence="6" id="KW-0539">Nucleus</keyword>
<dbReference type="AlphaFoldDB" id="B4JP59"/>
<evidence type="ECO:0000256" key="6">
    <source>
        <dbReference type="ARBA" id="ARBA00023242"/>
    </source>
</evidence>
<dbReference type="OrthoDB" id="2136125at2759"/>
<evidence type="ECO:0000256" key="4">
    <source>
        <dbReference type="ARBA" id="ARBA00021436"/>
    </source>
</evidence>
<dbReference type="HOGENOM" id="CLU_070912_1_0_1"/>
<evidence type="ECO:0000256" key="1">
    <source>
        <dbReference type="ARBA" id="ARBA00003056"/>
    </source>
</evidence>
<dbReference type="Pfam" id="PF14713">
    <property type="entry name" value="DUF4464"/>
    <property type="match status" value="1"/>
</dbReference>
<comment type="subcellular location">
    <subcellularLocation>
        <location evidence="3">Cytoplasm</location>
    </subcellularLocation>
    <subcellularLocation>
        <location evidence="2">Nucleus</location>
    </subcellularLocation>
</comment>
<comment type="function">
    <text evidence="1">May be involved in spermatogenesis.</text>
</comment>
<evidence type="ECO:0000256" key="3">
    <source>
        <dbReference type="ARBA" id="ARBA00004496"/>
    </source>
</evidence>
<sequence>MRGDFNLLNFETYAEYLESFTRPEEYRYLGNKKVINSLVKLGYRTNATIHEEDDFYRLKKHLTELINPKTTSVKLFGSYLTSDDPVLVALAEREERNLQKKLSTIIFLQVRQRSGFDISGYIDYADSLLAANLHMVGCTNWKAVFEGRIMLRPKRSHLSFFDWHSGTICYNPSNNYAIMHHGASLMFQHLGDHKFIPVTNADSWHKDNVKRTSIRSPMYNCIVLYDHVVRKAS</sequence>
<organism evidence="8">
    <name type="scientific">Drosophila grimshawi</name>
    <name type="common">Hawaiian fruit fly</name>
    <name type="synonym">Idiomyia grimshawi</name>
    <dbReference type="NCBI Taxonomy" id="7222"/>
    <lineage>
        <taxon>Eukaryota</taxon>
        <taxon>Metazoa</taxon>
        <taxon>Ecdysozoa</taxon>
        <taxon>Arthropoda</taxon>
        <taxon>Hexapoda</taxon>
        <taxon>Insecta</taxon>
        <taxon>Pterygota</taxon>
        <taxon>Neoptera</taxon>
        <taxon>Endopterygota</taxon>
        <taxon>Diptera</taxon>
        <taxon>Brachycera</taxon>
        <taxon>Muscomorpha</taxon>
        <taxon>Ephydroidea</taxon>
        <taxon>Drosophilidae</taxon>
        <taxon>Drosophila</taxon>
        <taxon>Hawaiian Drosophila</taxon>
    </lineage>
</organism>
<dbReference type="KEGG" id="dgr:6567128"/>
<dbReference type="PANTHER" id="PTHR33588:SF1">
    <property type="entry name" value="CILIA- AND FLAGELLA-ASSOCIATED PROTEIN 299"/>
    <property type="match status" value="1"/>
</dbReference>
<dbReference type="GO" id="GO:0005634">
    <property type="term" value="C:nucleus"/>
    <property type="evidence" value="ECO:0007669"/>
    <property type="project" value="UniProtKB-SubCell"/>
</dbReference>
<dbReference type="eggNOG" id="ENOG502QSP8">
    <property type="taxonomic scope" value="Eukaryota"/>
</dbReference>
<name>B4JP59_DROGR</name>
<dbReference type="InterPro" id="IPR027887">
    <property type="entry name" value="DUF4464"/>
</dbReference>
<dbReference type="GO" id="GO:0005737">
    <property type="term" value="C:cytoplasm"/>
    <property type="evidence" value="ECO:0007669"/>
    <property type="project" value="UniProtKB-SubCell"/>
</dbReference>
<gene>
    <name evidence="7" type="primary">Dgri\GH13001</name>
    <name evidence="7" type="ORF">Dgri_GH13001</name>
</gene>